<dbReference type="CDD" id="cd04657">
    <property type="entry name" value="Piwi_ago-like"/>
    <property type="match status" value="1"/>
</dbReference>
<dbReference type="EMBL" id="WHWC01000014">
    <property type="protein sequence ID" value="KAG8370276.1"/>
    <property type="molecule type" value="Genomic_DNA"/>
</dbReference>
<dbReference type="InterPro" id="IPR003165">
    <property type="entry name" value="Piwi"/>
</dbReference>
<feature type="compositionally biased region" description="Polar residues" evidence="6">
    <location>
        <begin position="19"/>
        <end position="37"/>
    </location>
</feature>
<gene>
    <name evidence="9" type="ORF">BUALT_Bualt14G0100200</name>
</gene>
<dbReference type="PROSITE" id="PS50821">
    <property type="entry name" value="PAZ"/>
    <property type="match status" value="1"/>
</dbReference>
<evidence type="ECO:0000256" key="3">
    <source>
        <dbReference type="ARBA" id="ARBA00022845"/>
    </source>
</evidence>
<feature type="domain" description="Piwi" evidence="8">
    <location>
        <begin position="623"/>
        <end position="944"/>
    </location>
</feature>
<dbReference type="Gene3D" id="3.40.50.2300">
    <property type="match status" value="1"/>
</dbReference>
<evidence type="ECO:0000256" key="2">
    <source>
        <dbReference type="ARBA" id="ARBA00022491"/>
    </source>
</evidence>
<dbReference type="InterPro" id="IPR032473">
    <property type="entry name" value="Argonaute_Mid_dom"/>
</dbReference>
<proteinExistence type="inferred from homology"/>
<evidence type="ECO:0000313" key="9">
    <source>
        <dbReference type="EMBL" id="KAG8370276.1"/>
    </source>
</evidence>
<dbReference type="Gene3D" id="2.170.260.10">
    <property type="entry name" value="paz domain"/>
    <property type="match status" value="1"/>
</dbReference>
<dbReference type="FunFam" id="3.40.50.2300:FF:000110">
    <property type="entry name" value="Argonaute 10"/>
    <property type="match status" value="1"/>
</dbReference>
<dbReference type="InterPro" id="IPR014811">
    <property type="entry name" value="ArgoL1"/>
</dbReference>
<keyword evidence="5" id="KW-0687">Ribonucleoprotein</keyword>
<name>A0AAV6WQE1_9LAMI</name>
<reference evidence="9" key="1">
    <citation type="submission" date="2019-10" db="EMBL/GenBank/DDBJ databases">
        <authorList>
            <person name="Zhang R."/>
            <person name="Pan Y."/>
            <person name="Wang J."/>
            <person name="Ma R."/>
            <person name="Yu S."/>
        </authorList>
    </citation>
    <scope>NUCLEOTIDE SEQUENCE</scope>
    <source>
        <strain evidence="9">LA-IB0</strain>
        <tissue evidence="9">Leaf</tissue>
    </source>
</reference>
<dbReference type="Pfam" id="PF08699">
    <property type="entry name" value="ArgoL1"/>
    <property type="match status" value="1"/>
</dbReference>
<evidence type="ECO:0000256" key="5">
    <source>
        <dbReference type="ARBA" id="ARBA00023274"/>
    </source>
</evidence>
<evidence type="ECO:0000259" key="8">
    <source>
        <dbReference type="PROSITE" id="PS50822"/>
    </source>
</evidence>
<dbReference type="Pfam" id="PF16486">
    <property type="entry name" value="ArgoN"/>
    <property type="match status" value="1"/>
</dbReference>
<keyword evidence="3" id="KW-0810">Translation regulation</keyword>
<dbReference type="FunFam" id="3.30.420.10:FF:000013">
    <property type="entry name" value="protein argonaute 10-like"/>
    <property type="match status" value="1"/>
</dbReference>
<dbReference type="SUPFAM" id="SSF101690">
    <property type="entry name" value="PAZ domain"/>
    <property type="match status" value="1"/>
</dbReference>
<comment type="caution">
    <text evidence="9">The sequence shown here is derived from an EMBL/GenBank/DDBJ whole genome shotgun (WGS) entry which is preliminary data.</text>
</comment>
<dbReference type="SMART" id="SM01163">
    <property type="entry name" value="DUF1785"/>
    <property type="match status" value="1"/>
</dbReference>
<dbReference type="Proteomes" id="UP000826271">
    <property type="component" value="Unassembled WGS sequence"/>
</dbReference>
<dbReference type="Pfam" id="PF16487">
    <property type="entry name" value="ArgoMid"/>
    <property type="match status" value="1"/>
</dbReference>
<evidence type="ECO:0000256" key="4">
    <source>
        <dbReference type="ARBA" id="ARBA00023158"/>
    </source>
</evidence>
<dbReference type="SUPFAM" id="SSF53098">
    <property type="entry name" value="Ribonuclease H-like"/>
    <property type="match status" value="1"/>
</dbReference>
<dbReference type="InterPro" id="IPR036085">
    <property type="entry name" value="PAZ_dom_sf"/>
</dbReference>
<keyword evidence="10" id="KW-1185">Reference proteome</keyword>
<dbReference type="CDD" id="cd02846">
    <property type="entry name" value="PAZ_argonaute_like"/>
    <property type="match status" value="1"/>
</dbReference>
<dbReference type="InterPro" id="IPR003100">
    <property type="entry name" value="PAZ_dom"/>
</dbReference>
<keyword evidence="2" id="KW-0678">Repressor</keyword>
<dbReference type="GO" id="GO:1990904">
    <property type="term" value="C:ribonucleoprotein complex"/>
    <property type="evidence" value="ECO:0007669"/>
    <property type="project" value="UniProtKB-KW"/>
</dbReference>
<evidence type="ECO:0000256" key="6">
    <source>
        <dbReference type="SAM" id="MobiDB-lite"/>
    </source>
</evidence>
<evidence type="ECO:0000259" key="7">
    <source>
        <dbReference type="PROSITE" id="PS50821"/>
    </source>
</evidence>
<dbReference type="PANTHER" id="PTHR22891">
    <property type="entry name" value="EUKARYOTIC TRANSLATION INITIATION FACTOR 2C"/>
    <property type="match status" value="1"/>
</dbReference>
<dbReference type="Pfam" id="PF16488">
    <property type="entry name" value="ArgoL2"/>
    <property type="match status" value="1"/>
</dbReference>
<sequence length="986" mass="110771">MPIRQMKENAEHHFVIKPQLQNTTNPVQKNPKTSQNGKGPPIQEPQNTKPLNQSSPPSRNRGRRRGRGGRKSDQGDTFMRPSSRPCTVQDKPVARETARAIVPVLPNGISLCESNAGFPCSSKNLSFPSRPGFGQLGTKCIVKANHFFAELPEKDLNQYDVTIIPEVASRAVNRAIIAELVKLYKESDLGTKLPAYDGRKSLYTAGELPFAWKEFTVKLIDEEDNVNGPKRVREYKVVIKFVARANLHHLGQFLAGKRADGPKEALQILDIVLRELSVKRFCPVGRSFFSPDIRRPQRLGDGLEAWCGFYQSIRPTQMGLSLNIDMASAAFIEALPVIEFVAQLLGKDVLSRALSDSDRVKVKKALRGVKVEVTHRGDVRRKYRVSGITTQPTRELVFPVDDNANMKSVVEYFQEMYGFTIQYTHLPCLQVGNQKKANYLPMEACKIVEGQRYTKRLSEKQITSLLKVTCQRPRDRENDILQTVHHNAYDQDPYANEFGIRISERMASVEARVLPAPWLKYHETGKEKDCLPQVGQWNMMNKKMINGMTVSRWACINFSRGVQDSVARGFCNELAQMCQVSGMEFNPDPVIPIYVARPDQVEKALKHVYHACMNKLKGKELELLLVILPDNNGSLYGDLKRICETDLGLISQCCLTKHVFKINKQYLANVSLKINVKMGGRNTVLLDAISCRIPLVSDIPTIIFGADVTHPENGEETSPSIAAVVASQDWPEVTKYAGLVCAQAHRQELIQDLYKTWQDPVRGTMSGGMIRDLLVSFRKATGQKPQRIIFYRDGVSEGQFYQVLLFELDAIRKACASLEPNYQPPVTFIVVQKRHHTRLFANNHRDKSSTDKSGNILPGTVVDSKICHPTEFDFYLCSHAGIQGTSRPAHYHVLWDENNFTADGIQSLTNNLCYTYARCTRSVSVVPPAYYAHLAAFRARFYMEPDVQDSGCGGSQGGKSTRVAGETGVRPLPALKENVKRVMFYC</sequence>
<evidence type="ECO:0000313" key="10">
    <source>
        <dbReference type="Proteomes" id="UP000826271"/>
    </source>
</evidence>
<dbReference type="FunFam" id="2.170.260.10:FF:000001">
    <property type="entry name" value="Protein argonaute-2"/>
    <property type="match status" value="1"/>
</dbReference>
<keyword evidence="4" id="KW-0943">RNA-mediated gene silencing</keyword>
<dbReference type="InterPro" id="IPR032474">
    <property type="entry name" value="Argonaute_N"/>
</dbReference>
<accession>A0AAV6WQE1</accession>
<feature type="compositionally biased region" description="Basic residues" evidence="6">
    <location>
        <begin position="60"/>
        <end position="69"/>
    </location>
</feature>
<dbReference type="InterPro" id="IPR045246">
    <property type="entry name" value="Piwi_ago-like"/>
</dbReference>
<feature type="domain" description="PAZ" evidence="7">
    <location>
        <begin position="336"/>
        <end position="449"/>
    </location>
</feature>
<dbReference type="SMART" id="SM00949">
    <property type="entry name" value="PAZ"/>
    <property type="match status" value="1"/>
</dbReference>
<dbReference type="InterPro" id="IPR036397">
    <property type="entry name" value="RNaseH_sf"/>
</dbReference>
<dbReference type="AlphaFoldDB" id="A0AAV6WQE1"/>
<comment type="similarity">
    <text evidence="1">Belongs to the argonaute family. Ago subfamily.</text>
</comment>
<dbReference type="InterPro" id="IPR032472">
    <property type="entry name" value="ArgoL2"/>
</dbReference>
<feature type="compositionally biased region" description="Polar residues" evidence="6">
    <location>
        <begin position="44"/>
        <end position="58"/>
    </location>
</feature>
<dbReference type="SMART" id="SM00950">
    <property type="entry name" value="Piwi"/>
    <property type="match status" value="1"/>
</dbReference>
<dbReference type="InterPro" id="IPR012337">
    <property type="entry name" value="RNaseH-like_sf"/>
</dbReference>
<dbReference type="Pfam" id="PF02171">
    <property type="entry name" value="Piwi"/>
    <property type="match status" value="1"/>
</dbReference>
<organism evidence="9 10">
    <name type="scientific">Buddleja alternifolia</name>
    <dbReference type="NCBI Taxonomy" id="168488"/>
    <lineage>
        <taxon>Eukaryota</taxon>
        <taxon>Viridiplantae</taxon>
        <taxon>Streptophyta</taxon>
        <taxon>Embryophyta</taxon>
        <taxon>Tracheophyta</taxon>
        <taxon>Spermatophyta</taxon>
        <taxon>Magnoliopsida</taxon>
        <taxon>eudicotyledons</taxon>
        <taxon>Gunneridae</taxon>
        <taxon>Pentapetalae</taxon>
        <taxon>asterids</taxon>
        <taxon>lamiids</taxon>
        <taxon>Lamiales</taxon>
        <taxon>Scrophulariaceae</taxon>
        <taxon>Buddlejeae</taxon>
        <taxon>Buddleja</taxon>
    </lineage>
</organism>
<protein>
    <submittedName>
        <fullName evidence="9">Uncharacterized protein</fullName>
    </submittedName>
</protein>
<dbReference type="GO" id="GO:0006417">
    <property type="term" value="P:regulation of translation"/>
    <property type="evidence" value="ECO:0007669"/>
    <property type="project" value="UniProtKB-KW"/>
</dbReference>
<dbReference type="Pfam" id="PF02170">
    <property type="entry name" value="PAZ"/>
    <property type="match status" value="1"/>
</dbReference>
<dbReference type="Gene3D" id="3.30.420.10">
    <property type="entry name" value="Ribonuclease H-like superfamily/Ribonuclease H"/>
    <property type="match status" value="1"/>
</dbReference>
<evidence type="ECO:0000256" key="1">
    <source>
        <dbReference type="ARBA" id="ARBA00008201"/>
    </source>
</evidence>
<dbReference type="GO" id="GO:0031047">
    <property type="term" value="P:regulatory ncRNA-mediated gene silencing"/>
    <property type="evidence" value="ECO:0007669"/>
    <property type="project" value="UniProtKB-KW"/>
</dbReference>
<feature type="region of interest" description="Disordered" evidence="6">
    <location>
        <begin position="1"/>
        <end position="93"/>
    </location>
</feature>
<dbReference type="GO" id="GO:0003723">
    <property type="term" value="F:RNA binding"/>
    <property type="evidence" value="ECO:0007669"/>
    <property type="project" value="InterPro"/>
</dbReference>
<feature type="compositionally biased region" description="Basic and acidic residues" evidence="6">
    <location>
        <begin position="1"/>
        <end position="14"/>
    </location>
</feature>
<dbReference type="PROSITE" id="PS50822">
    <property type="entry name" value="PIWI"/>
    <property type="match status" value="1"/>
</dbReference>
<dbReference type="GO" id="GO:0051607">
    <property type="term" value="P:defense response to virus"/>
    <property type="evidence" value="ECO:0007669"/>
    <property type="project" value="UniProtKB-ARBA"/>
</dbReference>